<evidence type="ECO:0000256" key="1">
    <source>
        <dbReference type="ARBA" id="ARBA00003257"/>
    </source>
</evidence>
<dbReference type="InterPro" id="IPR003917">
    <property type="entry name" value="NADH_UbQ_OxRdtase_chain2"/>
</dbReference>
<evidence type="ECO:0000256" key="14">
    <source>
        <dbReference type="ARBA" id="ARBA00023075"/>
    </source>
</evidence>
<feature type="transmembrane region" description="Helical" evidence="18">
    <location>
        <begin position="102"/>
        <end position="125"/>
    </location>
</feature>
<keyword evidence="14 18" id="KW-0830">Ubiquinone</keyword>
<dbReference type="GeneID" id="34948458"/>
<evidence type="ECO:0000256" key="4">
    <source>
        <dbReference type="ARBA" id="ARBA00012944"/>
    </source>
</evidence>
<dbReference type="GO" id="GO:0006120">
    <property type="term" value="P:mitochondrial electron transport, NADH to ubiquinone"/>
    <property type="evidence" value="ECO:0007669"/>
    <property type="project" value="InterPro"/>
</dbReference>
<evidence type="ECO:0000256" key="13">
    <source>
        <dbReference type="ARBA" id="ARBA00023027"/>
    </source>
</evidence>
<keyword evidence="15 18" id="KW-0496">Mitochondrion</keyword>
<feature type="transmembrane region" description="Helical" evidence="18">
    <location>
        <begin position="263"/>
        <end position="283"/>
    </location>
</feature>
<dbReference type="PANTHER" id="PTHR46552:SF1">
    <property type="entry name" value="NADH-UBIQUINONE OXIDOREDUCTASE CHAIN 2"/>
    <property type="match status" value="1"/>
</dbReference>
<keyword evidence="7 18" id="KW-0679">Respiratory chain</keyword>
<keyword evidence="11 18" id="KW-0249">Electron transport</keyword>
<feature type="transmembrane region" description="Helical" evidence="18">
    <location>
        <begin position="166"/>
        <end position="182"/>
    </location>
</feature>
<feature type="transmembrane region" description="Helical" evidence="18">
    <location>
        <begin position="188"/>
        <end position="208"/>
    </location>
</feature>
<keyword evidence="16 18" id="KW-0472">Membrane</keyword>
<keyword evidence="13 18" id="KW-0520">NAD</keyword>
<feature type="transmembrane region" description="Helical" evidence="18">
    <location>
        <begin position="131"/>
        <end position="154"/>
    </location>
</feature>
<evidence type="ECO:0000256" key="16">
    <source>
        <dbReference type="ARBA" id="ARBA00023136"/>
    </source>
</evidence>
<comment type="catalytic activity">
    <reaction evidence="17 18">
        <text>a ubiquinone + NADH + 5 H(+)(in) = a ubiquinol + NAD(+) + 4 H(+)(out)</text>
        <dbReference type="Rhea" id="RHEA:29091"/>
        <dbReference type="Rhea" id="RHEA-COMP:9565"/>
        <dbReference type="Rhea" id="RHEA-COMP:9566"/>
        <dbReference type="ChEBI" id="CHEBI:15378"/>
        <dbReference type="ChEBI" id="CHEBI:16389"/>
        <dbReference type="ChEBI" id="CHEBI:17976"/>
        <dbReference type="ChEBI" id="CHEBI:57540"/>
        <dbReference type="ChEBI" id="CHEBI:57945"/>
        <dbReference type="EC" id="7.1.1.2"/>
    </reaction>
</comment>
<dbReference type="GO" id="GO:0005743">
    <property type="term" value="C:mitochondrial inner membrane"/>
    <property type="evidence" value="ECO:0007669"/>
    <property type="project" value="UniProtKB-SubCell"/>
</dbReference>
<keyword evidence="10 18" id="KW-1278">Translocase</keyword>
<comment type="function">
    <text evidence="1">Core subunit of the mitochondrial membrane respiratory chain NADH dehydrogenase (Complex I) that is believed to belong to the minimal assembly required for catalysis. Complex I functions in the transfer of electrons from NADH to the respiratory chain. The immediate electron acceptor for the enzyme is believed to be ubiquinone.</text>
</comment>
<evidence type="ECO:0000256" key="7">
    <source>
        <dbReference type="ARBA" id="ARBA00022660"/>
    </source>
</evidence>
<name>A0A343ASR9_9HEMI</name>
<feature type="transmembrane region" description="Helical" evidence="18">
    <location>
        <begin position="12"/>
        <end position="34"/>
    </location>
</feature>
<gene>
    <name evidence="20" type="primary">ND2</name>
</gene>
<dbReference type="PANTHER" id="PTHR46552">
    <property type="entry name" value="NADH-UBIQUINONE OXIDOREDUCTASE CHAIN 2"/>
    <property type="match status" value="1"/>
</dbReference>
<dbReference type="InterPro" id="IPR001750">
    <property type="entry name" value="ND/Mrp_TM"/>
</dbReference>
<dbReference type="RefSeq" id="YP_009442033.1">
    <property type="nucleotide sequence ID" value="NC_036296.1"/>
</dbReference>
<evidence type="ECO:0000256" key="10">
    <source>
        <dbReference type="ARBA" id="ARBA00022967"/>
    </source>
</evidence>
<geneLocation type="mitochondrion" evidence="20"/>
<feature type="domain" description="NADH:quinone oxidoreductase/Mrp antiporter transmembrane" evidence="19">
    <location>
        <begin position="24"/>
        <end position="273"/>
    </location>
</feature>
<dbReference type="GO" id="GO:0008137">
    <property type="term" value="F:NADH dehydrogenase (ubiquinone) activity"/>
    <property type="evidence" value="ECO:0007669"/>
    <property type="project" value="UniProtKB-EC"/>
</dbReference>
<evidence type="ECO:0000256" key="15">
    <source>
        <dbReference type="ARBA" id="ARBA00023128"/>
    </source>
</evidence>
<sequence>MMMNFTKMSLANTMMIGVIMTICSNNWISMWMGIELSLMSFIPFIQNEMKNSSESMIKYFIIQSIASTMFLCSVIFMLVGDNMMNEMMLTMSMIIKLGVAPFHNWVLMMINNISYWTLFSLLTIMKIPPLVVLYQINSSMIIIPMILSAVFGAISCMNQTSMKKTIGYSSIFNLGLMLTSINKFNNTIMFLVIYSTMMMMLIMIIKEMKINWINQMVFNSFPVFLKMNLWINMLSMAGFPPLLGFSMKMLIFENLVMNNQMMLTSIILMSSMLVMMFYTRLAFSCMLNSSLFKKWLINCNKSLFFLMSMNIMITPFSMTMLSLI</sequence>
<evidence type="ECO:0000256" key="11">
    <source>
        <dbReference type="ARBA" id="ARBA00022982"/>
    </source>
</evidence>
<comment type="subcellular location">
    <subcellularLocation>
        <location evidence="2 18">Mitochondrion inner membrane</location>
        <topology evidence="2 18">Multi-pass membrane protein</topology>
    </subcellularLocation>
</comment>
<evidence type="ECO:0000259" key="19">
    <source>
        <dbReference type="Pfam" id="PF00361"/>
    </source>
</evidence>
<feature type="transmembrane region" description="Helical" evidence="18">
    <location>
        <begin position="59"/>
        <end position="81"/>
    </location>
</feature>
<proteinExistence type="inferred from homology"/>
<evidence type="ECO:0000256" key="12">
    <source>
        <dbReference type="ARBA" id="ARBA00022989"/>
    </source>
</evidence>
<evidence type="ECO:0000256" key="9">
    <source>
        <dbReference type="ARBA" id="ARBA00022792"/>
    </source>
</evidence>
<dbReference type="CTD" id="4536"/>
<reference evidence="20" key="1">
    <citation type="journal article" date="2017" name="Sci. Rep.">
        <title>Characterization of the complete mitochondrial genomes of Maiestas dorsalis and Japananus hyalinus (Hemiptera: Cicadellidae) and comparison with other Membracoidea.</title>
        <authorList>
            <person name="Du Y."/>
            <person name="Zhang C."/>
            <person name="Dietrich C.H."/>
            <person name="Zhang Y."/>
            <person name="Dai W."/>
        </authorList>
    </citation>
    <scope>NUCLEOTIDE SEQUENCE</scope>
</reference>
<accession>A0A343ASR9</accession>
<evidence type="ECO:0000256" key="6">
    <source>
        <dbReference type="ARBA" id="ARBA00022448"/>
    </source>
</evidence>
<evidence type="ECO:0000256" key="17">
    <source>
        <dbReference type="ARBA" id="ARBA00049551"/>
    </source>
</evidence>
<dbReference type="Pfam" id="PF00361">
    <property type="entry name" value="Proton_antipo_M"/>
    <property type="match status" value="1"/>
</dbReference>
<evidence type="ECO:0000256" key="8">
    <source>
        <dbReference type="ARBA" id="ARBA00022692"/>
    </source>
</evidence>
<evidence type="ECO:0000256" key="2">
    <source>
        <dbReference type="ARBA" id="ARBA00004448"/>
    </source>
</evidence>
<protein>
    <recommendedName>
        <fullName evidence="5 18">NADH-ubiquinone oxidoreductase chain 2</fullName>
        <ecNumber evidence="4 18">7.1.1.2</ecNumber>
    </recommendedName>
</protein>
<evidence type="ECO:0000256" key="3">
    <source>
        <dbReference type="ARBA" id="ARBA00007012"/>
    </source>
</evidence>
<keyword evidence="12 18" id="KW-1133">Transmembrane helix</keyword>
<keyword evidence="6" id="KW-0813">Transport</keyword>
<evidence type="ECO:0000256" key="5">
    <source>
        <dbReference type="ARBA" id="ARBA00021008"/>
    </source>
</evidence>
<comment type="similarity">
    <text evidence="3 18">Belongs to the complex I subunit 2 family.</text>
</comment>
<dbReference type="EC" id="7.1.1.2" evidence="4 18"/>
<dbReference type="InterPro" id="IPR050175">
    <property type="entry name" value="Complex_I_Subunit_2"/>
</dbReference>
<dbReference type="PRINTS" id="PR01436">
    <property type="entry name" value="NADHDHGNASE2"/>
</dbReference>
<keyword evidence="9 18" id="KW-0999">Mitochondrion inner membrane</keyword>
<dbReference type="AlphaFoldDB" id="A0A343ASR9"/>
<comment type="function">
    <text evidence="18">Core subunit of the mitochondrial membrane respiratory chain NADH dehydrogenase (Complex I) which catalyzes electron transfer from NADH through the respiratory chain, using ubiquinone as an electron acceptor. Essential for the catalytic activity and assembly of complex I.</text>
</comment>
<organism evidence="20">
    <name type="scientific">Maiestas dorsalis</name>
    <dbReference type="NCBI Taxonomy" id="1928073"/>
    <lineage>
        <taxon>Eukaryota</taxon>
        <taxon>Metazoa</taxon>
        <taxon>Ecdysozoa</taxon>
        <taxon>Arthropoda</taxon>
        <taxon>Hexapoda</taxon>
        <taxon>Insecta</taxon>
        <taxon>Pterygota</taxon>
        <taxon>Neoptera</taxon>
        <taxon>Paraneoptera</taxon>
        <taxon>Hemiptera</taxon>
        <taxon>Auchenorrhyncha</taxon>
        <taxon>Membracoidea</taxon>
        <taxon>Cicadellidae</taxon>
        <taxon>Deltocephalinae</taxon>
        <taxon>Deltocephalini</taxon>
        <taxon>Maiestas</taxon>
    </lineage>
</organism>
<evidence type="ECO:0000256" key="18">
    <source>
        <dbReference type="RuleBase" id="RU003403"/>
    </source>
</evidence>
<dbReference type="EMBL" id="KX786285">
    <property type="protein sequence ID" value="APO09330.1"/>
    <property type="molecule type" value="Genomic_DNA"/>
</dbReference>
<keyword evidence="8 18" id="KW-0812">Transmembrane</keyword>
<evidence type="ECO:0000313" key="20">
    <source>
        <dbReference type="EMBL" id="APO09330.1"/>
    </source>
</evidence>
<feature type="transmembrane region" description="Helical" evidence="18">
    <location>
        <begin position="303"/>
        <end position="323"/>
    </location>
</feature>